<organism evidence="2 3">
    <name type="scientific">Streptomyces rectiviolaceus</name>
    <dbReference type="NCBI Taxonomy" id="332591"/>
    <lineage>
        <taxon>Bacteria</taxon>
        <taxon>Bacillati</taxon>
        <taxon>Actinomycetota</taxon>
        <taxon>Actinomycetes</taxon>
        <taxon>Kitasatosporales</taxon>
        <taxon>Streptomycetaceae</taxon>
        <taxon>Streptomyces</taxon>
    </lineage>
</organism>
<evidence type="ECO:0000313" key="3">
    <source>
        <dbReference type="Proteomes" id="UP001501637"/>
    </source>
</evidence>
<accession>A0ABP6MMU0</accession>
<feature type="domain" description="DUF397" evidence="1">
    <location>
        <begin position="9"/>
        <end position="60"/>
    </location>
</feature>
<gene>
    <name evidence="2" type="ORF">GCM10010449_47460</name>
</gene>
<dbReference type="Proteomes" id="UP001501637">
    <property type="component" value="Unassembled WGS sequence"/>
</dbReference>
<dbReference type="InterPro" id="IPR007278">
    <property type="entry name" value="DUF397"/>
</dbReference>
<comment type="caution">
    <text evidence="2">The sequence shown here is derived from an EMBL/GenBank/DDBJ whole genome shotgun (WGS) entry which is preliminary data.</text>
</comment>
<name>A0ABP6MMU0_9ACTN</name>
<proteinExistence type="predicted"/>
<reference evidence="3" key="1">
    <citation type="journal article" date="2019" name="Int. J. Syst. Evol. Microbiol.">
        <title>The Global Catalogue of Microorganisms (GCM) 10K type strain sequencing project: providing services to taxonomists for standard genome sequencing and annotation.</title>
        <authorList>
            <consortium name="The Broad Institute Genomics Platform"/>
            <consortium name="The Broad Institute Genome Sequencing Center for Infectious Disease"/>
            <person name="Wu L."/>
            <person name="Ma J."/>
        </authorList>
    </citation>
    <scope>NUCLEOTIDE SEQUENCE [LARGE SCALE GENOMIC DNA]</scope>
    <source>
        <strain evidence="3">JCM 9092</strain>
    </source>
</reference>
<dbReference type="EMBL" id="BAAAUG010000084">
    <property type="protein sequence ID" value="GAA3119846.1"/>
    <property type="molecule type" value="Genomic_DNA"/>
</dbReference>
<dbReference type="Pfam" id="PF04149">
    <property type="entry name" value="DUF397"/>
    <property type="match status" value="1"/>
</dbReference>
<evidence type="ECO:0000313" key="2">
    <source>
        <dbReference type="EMBL" id="GAA3119846.1"/>
    </source>
</evidence>
<sequence length="67" mass="7245">MTEPIPEPNWQKSTYSEEGSSCVYITTGPTDTIHLRESDTPEEILTTGRPQLAALIAAIKATADVTP</sequence>
<keyword evidence="3" id="KW-1185">Reference proteome</keyword>
<protein>
    <recommendedName>
        <fullName evidence="1">DUF397 domain-containing protein</fullName>
    </recommendedName>
</protein>
<dbReference type="RefSeq" id="WP_344523591.1">
    <property type="nucleotide sequence ID" value="NZ_BAAAUG010000084.1"/>
</dbReference>
<evidence type="ECO:0000259" key="1">
    <source>
        <dbReference type="Pfam" id="PF04149"/>
    </source>
</evidence>